<reference evidence="1 2" key="1">
    <citation type="submission" date="2011-09" db="EMBL/GenBank/DDBJ databases">
        <title>The draft genome of Paenibacillus lactis 154.</title>
        <authorList>
            <consortium name="US DOE Joint Genome Institute (JGI-PGF)"/>
            <person name="Lucas S."/>
            <person name="Han J."/>
            <person name="Lapidus A."/>
            <person name="Cheng J.-F."/>
            <person name="Goodwin L."/>
            <person name="Pitluck S."/>
            <person name="Peters L."/>
            <person name="Land M.L."/>
            <person name="Hauser L."/>
            <person name="Siebers A."/>
            <person name="Thelen M."/>
            <person name="Hugenholtz P."/>
            <person name="Allgaier M."/>
            <person name="Woyke T.J."/>
        </authorList>
    </citation>
    <scope>NUCLEOTIDE SEQUENCE [LARGE SCALE GENOMIC DNA]</scope>
    <source>
        <strain evidence="1 2">154</strain>
    </source>
</reference>
<accession>G4HIY8</accession>
<sequence>MSIAAMILNSENEFEEKFYIPVASEAFFEECWIPAIEELNLEWINVFSVGLDMEKEDLPFVMKELSQIKEWAKTNLPSEKQEKIIERIELLEAELPIAFRRDGAVVFIG</sequence>
<evidence type="ECO:0000313" key="2">
    <source>
        <dbReference type="Proteomes" id="UP000003891"/>
    </source>
</evidence>
<protein>
    <submittedName>
        <fullName evidence="1">Uncharacterized protein</fullName>
    </submittedName>
</protein>
<dbReference type="STRING" id="743719.PaelaDRAFT_3949"/>
<dbReference type="Proteomes" id="UP000003891">
    <property type="component" value="Unassembled WGS sequence"/>
</dbReference>
<gene>
    <name evidence="1" type="ORF">PaelaDRAFT_3949</name>
</gene>
<organism evidence="1 2">
    <name type="scientific">Paenibacillus lactis 154</name>
    <dbReference type="NCBI Taxonomy" id="743719"/>
    <lineage>
        <taxon>Bacteria</taxon>
        <taxon>Bacillati</taxon>
        <taxon>Bacillota</taxon>
        <taxon>Bacilli</taxon>
        <taxon>Bacillales</taxon>
        <taxon>Paenibacillaceae</taxon>
        <taxon>Paenibacillus</taxon>
    </lineage>
</organism>
<evidence type="ECO:0000313" key="1">
    <source>
        <dbReference type="EMBL" id="EHB62706.1"/>
    </source>
</evidence>
<dbReference type="OrthoDB" id="513854at2"/>
<name>G4HIY8_9BACL</name>
<dbReference type="EMBL" id="AGIP01000009">
    <property type="protein sequence ID" value="EHB62706.1"/>
    <property type="molecule type" value="Genomic_DNA"/>
</dbReference>
<dbReference type="AlphaFoldDB" id="G4HIY8"/>
<proteinExistence type="predicted"/>
<dbReference type="eggNOG" id="ENOG50344Y4">
    <property type="taxonomic scope" value="Bacteria"/>
</dbReference>
<dbReference type="RefSeq" id="WP_007131112.1">
    <property type="nucleotide sequence ID" value="NZ_AGIP01000009.1"/>
</dbReference>